<sequence>MDAIPYLHDITTIHTDPNLASLRANLLRGVNAVSDDVVRVFEIYGIAKAVAARFSGMPQHHAHATRAFSAAEAIFAQAWMWFRRTAGADAVASAPASGDGDAGYRAFLLTRLDWVHEYGTVHDRASANASTCLCPVTAYLQLILRHTPMDDWAAAASTADPDESPLAFAWAWARTIGRRTADVAVLVTMGRHVHRMMAKESAASKAGTKLSNEGVWEALAVVAKDYLTAAATRLRHSPQGYKHVPESDDGLAIVQKAAEALGKEGERYALLLEEKDVDQEREAVVSSIRTVAAFILGKAEPPTPEKVLLAVNGLATEVVSA</sequence>
<evidence type="ECO:0000313" key="2">
    <source>
        <dbReference type="Proteomes" id="UP001219525"/>
    </source>
</evidence>
<dbReference type="AlphaFoldDB" id="A0AAD6Y4X6"/>
<proteinExistence type="predicted"/>
<accession>A0AAD6Y4X6</accession>
<organism evidence="1 2">
    <name type="scientific">Mycena pura</name>
    <dbReference type="NCBI Taxonomy" id="153505"/>
    <lineage>
        <taxon>Eukaryota</taxon>
        <taxon>Fungi</taxon>
        <taxon>Dikarya</taxon>
        <taxon>Basidiomycota</taxon>
        <taxon>Agaricomycotina</taxon>
        <taxon>Agaricomycetes</taxon>
        <taxon>Agaricomycetidae</taxon>
        <taxon>Agaricales</taxon>
        <taxon>Marasmiineae</taxon>
        <taxon>Mycenaceae</taxon>
        <taxon>Mycena</taxon>
    </lineage>
</organism>
<keyword evidence="2" id="KW-1185">Reference proteome</keyword>
<dbReference type="Proteomes" id="UP001219525">
    <property type="component" value="Unassembled WGS sequence"/>
</dbReference>
<name>A0AAD6Y4X6_9AGAR</name>
<evidence type="ECO:0000313" key="1">
    <source>
        <dbReference type="EMBL" id="KAJ7201632.1"/>
    </source>
</evidence>
<reference evidence="1" key="1">
    <citation type="submission" date="2023-03" db="EMBL/GenBank/DDBJ databases">
        <title>Massive genome expansion in bonnet fungi (Mycena s.s.) driven by repeated elements and novel gene families across ecological guilds.</title>
        <authorList>
            <consortium name="Lawrence Berkeley National Laboratory"/>
            <person name="Harder C.B."/>
            <person name="Miyauchi S."/>
            <person name="Viragh M."/>
            <person name="Kuo A."/>
            <person name="Thoen E."/>
            <person name="Andreopoulos B."/>
            <person name="Lu D."/>
            <person name="Skrede I."/>
            <person name="Drula E."/>
            <person name="Henrissat B."/>
            <person name="Morin E."/>
            <person name="Kohler A."/>
            <person name="Barry K."/>
            <person name="LaButti K."/>
            <person name="Morin E."/>
            <person name="Salamov A."/>
            <person name="Lipzen A."/>
            <person name="Mereny Z."/>
            <person name="Hegedus B."/>
            <person name="Baldrian P."/>
            <person name="Stursova M."/>
            <person name="Weitz H."/>
            <person name="Taylor A."/>
            <person name="Grigoriev I.V."/>
            <person name="Nagy L.G."/>
            <person name="Martin F."/>
            <person name="Kauserud H."/>
        </authorList>
    </citation>
    <scope>NUCLEOTIDE SEQUENCE</scope>
    <source>
        <strain evidence="1">9144</strain>
    </source>
</reference>
<dbReference type="EMBL" id="JARJCW010000058">
    <property type="protein sequence ID" value="KAJ7201632.1"/>
    <property type="molecule type" value="Genomic_DNA"/>
</dbReference>
<comment type="caution">
    <text evidence="1">The sequence shown here is derived from an EMBL/GenBank/DDBJ whole genome shotgun (WGS) entry which is preliminary data.</text>
</comment>
<gene>
    <name evidence="1" type="ORF">GGX14DRAFT_370910</name>
</gene>
<protein>
    <submittedName>
        <fullName evidence="1">Uncharacterized protein</fullName>
    </submittedName>
</protein>